<keyword evidence="3" id="KW-1185">Reference proteome</keyword>
<dbReference type="AlphaFoldDB" id="A0A5B7G4I9"/>
<reference evidence="2 3" key="1">
    <citation type="submission" date="2019-05" db="EMBL/GenBank/DDBJ databases">
        <title>Another draft genome of Portunus trituberculatus and its Hox gene families provides insights of decapod evolution.</title>
        <authorList>
            <person name="Jeong J.-H."/>
            <person name="Song I."/>
            <person name="Kim S."/>
            <person name="Choi T."/>
            <person name="Kim D."/>
            <person name="Ryu S."/>
            <person name="Kim W."/>
        </authorList>
    </citation>
    <scope>NUCLEOTIDE SEQUENCE [LARGE SCALE GENOMIC DNA]</scope>
    <source>
        <tissue evidence="2">Muscle</tissue>
    </source>
</reference>
<evidence type="ECO:0000313" key="2">
    <source>
        <dbReference type="EMBL" id="MPC52108.1"/>
    </source>
</evidence>
<evidence type="ECO:0000256" key="1">
    <source>
        <dbReference type="SAM" id="MobiDB-lite"/>
    </source>
</evidence>
<protein>
    <submittedName>
        <fullName evidence="2">Uncharacterized protein</fullName>
    </submittedName>
</protein>
<organism evidence="2 3">
    <name type="scientific">Portunus trituberculatus</name>
    <name type="common">Swimming crab</name>
    <name type="synonym">Neptunus trituberculatus</name>
    <dbReference type="NCBI Taxonomy" id="210409"/>
    <lineage>
        <taxon>Eukaryota</taxon>
        <taxon>Metazoa</taxon>
        <taxon>Ecdysozoa</taxon>
        <taxon>Arthropoda</taxon>
        <taxon>Crustacea</taxon>
        <taxon>Multicrustacea</taxon>
        <taxon>Malacostraca</taxon>
        <taxon>Eumalacostraca</taxon>
        <taxon>Eucarida</taxon>
        <taxon>Decapoda</taxon>
        <taxon>Pleocyemata</taxon>
        <taxon>Brachyura</taxon>
        <taxon>Eubrachyura</taxon>
        <taxon>Portunoidea</taxon>
        <taxon>Portunidae</taxon>
        <taxon>Portuninae</taxon>
        <taxon>Portunus</taxon>
    </lineage>
</organism>
<dbReference type="EMBL" id="VSRR010010625">
    <property type="protein sequence ID" value="MPC52108.1"/>
    <property type="molecule type" value="Genomic_DNA"/>
</dbReference>
<gene>
    <name evidence="2" type="ORF">E2C01_045969</name>
</gene>
<accession>A0A5B7G4I9</accession>
<name>A0A5B7G4I9_PORTR</name>
<feature type="compositionally biased region" description="Gly residues" evidence="1">
    <location>
        <begin position="97"/>
        <end position="107"/>
    </location>
</feature>
<comment type="caution">
    <text evidence="2">The sequence shown here is derived from an EMBL/GenBank/DDBJ whole genome shotgun (WGS) entry which is preliminary data.</text>
</comment>
<dbReference type="Proteomes" id="UP000324222">
    <property type="component" value="Unassembled WGS sequence"/>
</dbReference>
<feature type="region of interest" description="Disordered" evidence="1">
    <location>
        <begin position="85"/>
        <end position="107"/>
    </location>
</feature>
<sequence length="107" mass="11620">MEGKLDSKFLSEDTAVKVQNRTSPFSSIPPTYTAARTSMVDRMQLSSFSLALLPPPPPPEQPVNKCHIAAAPYRGRKVEHVLLSNQTPRQLHRSAWGGHGTGGDGRG</sequence>
<evidence type="ECO:0000313" key="3">
    <source>
        <dbReference type="Proteomes" id="UP000324222"/>
    </source>
</evidence>
<proteinExistence type="predicted"/>